<keyword evidence="3" id="KW-1185">Reference proteome</keyword>
<dbReference type="RefSeq" id="WP_189925087.1">
    <property type="nucleotide sequence ID" value="NZ_BMSI01000011.1"/>
</dbReference>
<dbReference type="SUPFAM" id="SSF52540">
    <property type="entry name" value="P-loop containing nucleoside triphosphate hydrolases"/>
    <property type="match status" value="1"/>
</dbReference>
<evidence type="ECO:0008006" key="4">
    <source>
        <dbReference type="Google" id="ProtNLM"/>
    </source>
</evidence>
<dbReference type="SUPFAM" id="SSF56112">
    <property type="entry name" value="Protein kinase-like (PK-like)"/>
    <property type="match status" value="1"/>
</dbReference>
<evidence type="ECO:0000313" key="2">
    <source>
        <dbReference type="EMBL" id="GHI62917.1"/>
    </source>
</evidence>
<feature type="compositionally biased region" description="Gly residues" evidence="1">
    <location>
        <begin position="1"/>
        <end position="21"/>
    </location>
</feature>
<dbReference type="Proteomes" id="UP000649259">
    <property type="component" value="Unassembled WGS sequence"/>
</dbReference>
<reference evidence="3" key="1">
    <citation type="submission" date="2023-07" db="EMBL/GenBank/DDBJ databases">
        <title>Whole genome shotgun sequence of Streptomyces cacaoi subsp. asoensis NBRC 13813.</title>
        <authorList>
            <person name="Komaki H."/>
            <person name="Tamura T."/>
        </authorList>
    </citation>
    <scope>NUCLEOTIDE SEQUENCE [LARGE SCALE GENOMIC DNA]</scope>
    <source>
        <strain evidence="3">NBRC 13813</strain>
    </source>
</reference>
<organism evidence="2 3">
    <name type="scientific">Streptomyces asoensis</name>
    <dbReference type="NCBI Taxonomy" id="249586"/>
    <lineage>
        <taxon>Bacteria</taxon>
        <taxon>Bacillati</taxon>
        <taxon>Actinomycetota</taxon>
        <taxon>Actinomycetes</taxon>
        <taxon>Kitasatosporales</taxon>
        <taxon>Streptomycetaceae</taxon>
        <taxon>Streptomyces</taxon>
    </lineage>
</organism>
<dbReference type="InterPro" id="IPR027417">
    <property type="entry name" value="P-loop_NTPase"/>
</dbReference>
<dbReference type="EMBL" id="BNEB01000003">
    <property type="protein sequence ID" value="GHI62917.1"/>
    <property type="molecule type" value="Genomic_DNA"/>
</dbReference>
<gene>
    <name evidence="2" type="ORF">Saso_45670</name>
</gene>
<accession>A0ABQ3S4H3</accession>
<comment type="caution">
    <text evidence="2">The sequence shown here is derived from an EMBL/GenBank/DDBJ whole genome shotgun (WGS) entry which is preliminary data.</text>
</comment>
<proteinExistence type="predicted"/>
<evidence type="ECO:0000313" key="3">
    <source>
        <dbReference type="Proteomes" id="UP000649259"/>
    </source>
</evidence>
<feature type="region of interest" description="Disordered" evidence="1">
    <location>
        <begin position="62"/>
        <end position="131"/>
    </location>
</feature>
<dbReference type="Gene3D" id="3.40.50.300">
    <property type="entry name" value="P-loop containing nucleotide triphosphate hydrolases"/>
    <property type="match status" value="1"/>
</dbReference>
<dbReference type="NCBIfam" id="NF041121">
    <property type="entry name" value="SAV_2336_NTERM"/>
    <property type="match status" value="1"/>
</dbReference>
<dbReference type="Gene3D" id="1.10.510.10">
    <property type="entry name" value="Transferase(Phosphotransferase) domain 1"/>
    <property type="match status" value="1"/>
</dbReference>
<dbReference type="InterPro" id="IPR047738">
    <property type="entry name" value="SAV_2336-like_N"/>
</dbReference>
<evidence type="ECO:0000256" key="1">
    <source>
        <dbReference type="SAM" id="MobiDB-lite"/>
    </source>
</evidence>
<dbReference type="PANTHER" id="PTHR43384">
    <property type="entry name" value="SEPTUM SITE-DETERMINING PROTEIN MIND HOMOLOG, CHLOROPLASTIC-RELATED"/>
    <property type="match status" value="1"/>
</dbReference>
<name>A0ABQ3S4H3_9ACTN</name>
<protein>
    <recommendedName>
        <fullName evidence="4">Protein kinase domain-containing protein</fullName>
    </recommendedName>
</protein>
<feature type="compositionally biased region" description="Basic and acidic residues" evidence="1">
    <location>
        <begin position="121"/>
        <end position="131"/>
    </location>
</feature>
<feature type="compositionally biased region" description="Pro residues" evidence="1">
    <location>
        <begin position="65"/>
        <end position="94"/>
    </location>
</feature>
<dbReference type="InterPro" id="IPR050625">
    <property type="entry name" value="ParA/MinD_ATPase"/>
</dbReference>
<dbReference type="GeneID" id="91472414"/>
<sequence length="1132" mass="120997">MSGGSVSGGESRAGGTPGAGEAGARLAKALRVLRAVGHELDADQVLDVLWLARTLPAAAATALAPPSPAGRPEDTGPPAPGAGEPAPQPPAPDPGDPDLPDLTAPALHGSARPAPPPVPDIRLRQGGEPDRAMPVRIPENKALAAELALGRALRPLRRRHPSPHRLEIDEERTAAELAETRLSDVVQRPVQERWLHLVLLVDDGLSMLLWHRLGAELRTLLERLGAFATSRVLGLDTRSARQPRLHARPFRHDSTPVPLSAVSDPSGHTLVLVVSDGMGASWRSGALHRLLSQWASRGPTAVLHTLPPDLWEGSGIRAERWQATTRRIGGANTSWDITDPVLPAELAAFDGVPVPVLEPTAASLRGWAHLLASPGTTAPLSLLARPGPGAGGPSPGPGDAQHFRDAATPEAYRLAAHLAAVSPLTVPVMRLVQTAVPWRARTSHLAEVFLGGLMRPHPAPVPGPLPAKHQVFDFTDTSRLVLLDAVPQAELLRTSRSIGRRLEQLAGHSPDFPAWLAHPDGTARLPGSSRPFTRVERRLLTRFGVSFEREAQGLGAGRGANAESPDGWTSLLEDDPRRLGPYRLLRRRRLRRTVEYDAVDARGAHALVRTPRPDHPAGDALAAEAEALRRLGGQYAPALLSTGLGDRPPWLAVAPVGEGPQQPGAPRLAEIFNAAHAEGRAPFDKITALVVGWHLAGALALCHLHGIVLADLNAEHIHVLRRSVVLADLSDCAVDGGYAGTGPPPTPEDNVRALGELLQIVSSKAGWELPGRPEGMHLWQGDTWRQLRRRVLRCLSPDPAERPTAAEVADVLARYIAQSRVTRTVPPAAAVNALPTERVPLALPPAGPGAPSGPGLPGPLRPPRFGTARREAEARLARLRAPLSHGRRLTVVGAYHYSGRATTTMVLGSLLASVRGEPVLALDGAAHEGALGRFLTDRNPATVRDLAGLSADPSYDEVRALTTRLPSGLEVAAHPSGHANPNLVHAQAYEHVLARTEPFYSFVLTDWAPQRLDDSADAVLDLTDRLILCCGTADWFLTAARQVLERLRAARRWRLADEAIVVVTEVEGPSARRVPAGLATRVGVSVNQVVAVPYDRALSSSRFQERELSGLRTPTLNMFVDLAERVVRTRTH</sequence>
<feature type="region of interest" description="Disordered" evidence="1">
    <location>
        <begin position="1"/>
        <end position="23"/>
    </location>
</feature>
<dbReference type="InterPro" id="IPR011009">
    <property type="entry name" value="Kinase-like_dom_sf"/>
</dbReference>
<dbReference type="PANTHER" id="PTHR43384:SF14">
    <property type="entry name" value="ESX-1 SECRETION-ASSOCIATED PROTEIN ESPI"/>
    <property type="match status" value="1"/>
</dbReference>